<proteinExistence type="predicted"/>
<sequence length="440" mass="50307">MRSTLAPETILYSVLLIGLGGCAYFNTFYNAQQYYQEAEKIRLQKEGETIPITAMDKYGKTVQKCQKVLNDFPESKFRLDAILLMAKARFYRSDYDLALGNLKTISEVGSEQQIEEAGYWRALCKWKKGNVQTGINELTVLLESSESKNIQSKCHLSLAEIAQELKEPETAMSHLQEGARLTQNRDEKGVIYGRLAEMAFNREEYELAEDGYSNVIAHSLSKNNVEKAHLQILKILRIQKKYRSASRKIKGMLADDKFNRISGNLELELVQLYRAQGEFSEIETRLESIVNDYQRTLVSAEAYYQLGQIYTSEKWNLVKAKEYFDLVSKESSKSLFSPMAKSRSKAISTYQEAEKDLDSHGNIPIEEDTTQAASYQDTLSTSVSIIIPERTVPELYYQLADLEAFSFNRYPQSIEFLNIIINEYPDSPFQAKSMFALAFD</sequence>
<keyword evidence="1" id="KW-1133">Transmembrane helix</keyword>
<evidence type="ECO:0000256" key="1">
    <source>
        <dbReference type="SAM" id="Phobius"/>
    </source>
</evidence>
<dbReference type="EMBL" id="UINC01028226">
    <property type="protein sequence ID" value="SVB08833.1"/>
    <property type="molecule type" value="Genomic_DNA"/>
</dbReference>
<evidence type="ECO:0008006" key="3">
    <source>
        <dbReference type="Google" id="ProtNLM"/>
    </source>
</evidence>
<dbReference type="PROSITE" id="PS51257">
    <property type="entry name" value="PROKAR_LIPOPROTEIN"/>
    <property type="match status" value="1"/>
</dbReference>
<dbReference type="Gene3D" id="1.25.40.10">
    <property type="entry name" value="Tetratricopeptide repeat domain"/>
    <property type="match status" value="2"/>
</dbReference>
<name>A0A382B6C7_9ZZZZ</name>
<accession>A0A382B6C7</accession>
<reference evidence="2" key="1">
    <citation type="submission" date="2018-05" db="EMBL/GenBank/DDBJ databases">
        <authorList>
            <person name="Lanie J.A."/>
            <person name="Ng W.-L."/>
            <person name="Kazmierczak K.M."/>
            <person name="Andrzejewski T.M."/>
            <person name="Davidsen T.M."/>
            <person name="Wayne K.J."/>
            <person name="Tettelin H."/>
            <person name="Glass J.I."/>
            <person name="Rusch D."/>
            <person name="Podicherti R."/>
            <person name="Tsui H.-C.T."/>
            <person name="Winkler M.E."/>
        </authorList>
    </citation>
    <scope>NUCLEOTIDE SEQUENCE</scope>
</reference>
<dbReference type="SUPFAM" id="SSF48452">
    <property type="entry name" value="TPR-like"/>
    <property type="match status" value="1"/>
</dbReference>
<feature type="transmembrane region" description="Helical" evidence="1">
    <location>
        <begin position="9"/>
        <end position="29"/>
    </location>
</feature>
<keyword evidence="1" id="KW-0812">Transmembrane</keyword>
<dbReference type="InterPro" id="IPR011990">
    <property type="entry name" value="TPR-like_helical_dom_sf"/>
</dbReference>
<dbReference type="AlphaFoldDB" id="A0A382B6C7"/>
<evidence type="ECO:0000313" key="2">
    <source>
        <dbReference type="EMBL" id="SVB08833.1"/>
    </source>
</evidence>
<protein>
    <recommendedName>
        <fullName evidence="3">Tetratricopeptide repeat-like domain-containing protein</fullName>
    </recommendedName>
</protein>
<organism evidence="2">
    <name type="scientific">marine metagenome</name>
    <dbReference type="NCBI Taxonomy" id="408172"/>
    <lineage>
        <taxon>unclassified sequences</taxon>
        <taxon>metagenomes</taxon>
        <taxon>ecological metagenomes</taxon>
    </lineage>
</organism>
<keyword evidence="1" id="KW-0472">Membrane</keyword>
<gene>
    <name evidence="2" type="ORF">METZ01_LOCUS161687</name>
</gene>